<keyword evidence="2" id="KW-1185">Reference proteome</keyword>
<sequence length="111" mass="12373">MQFVVDNGIYKVARVTGPQHNLLGIRLSDCDEEMKAFPLKFKSGEKVRVSEADVLSQVKSGLALANQVLSKKYFISEVYFLPSDTCVPGVYELLVGELIRRIDHGGHFLMA</sequence>
<evidence type="ECO:0000313" key="1">
    <source>
        <dbReference type="EMBL" id="NHR08790.1"/>
    </source>
</evidence>
<name>A0ABX0LJY2_9NEIS</name>
<gene>
    <name evidence="1" type="ORF">HA052_26740</name>
</gene>
<accession>A0ABX0LJY2</accession>
<dbReference type="EMBL" id="JAAOMA010000095">
    <property type="protein sequence ID" value="NHR08790.1"/>
    <property type="molecule type" value="Genomic_DNA"/>
</dbReference>
<dbReference type="Proteomes" id="UP001515641">
    <property type="component" value="Unassembled WGS sequence"/>
</dbReference>
<organism evidence="1 2">
    <name type="scientific">Chromobacterium fluminis</name>
    <dbReference type="NCBI Taxonomy" id="3044269"/>
    <lineage>
        <taxon>Bacteria</taxon>
        <taxon>Pseudomonadati</taxon>
        <taxon>Pseudomonadota</taxon>
        <taxon>Betaproteobacteria</taxon>
        <taxon>Neisseriales</taxon>
        <taxon>Chromobacteriaceae</taxon>
        <taxon>Chromobacterium</taxon>
    </lineage>
</organism>
<protein>
    <submittedName>
        <fullName evidence="1">Uncharacterized protein</fullName>
    </submittedName>
</protein>
<proteinExistence type="predicted"/>
<dbReference type="RefSeq" id="WP_166454386.1">
    <property type="nucleotide sequence ID" value="NZ_JAAOMA010000095.1"/>
</dbReference>
<reference evidence="1 2" key="1">
    <citation type="submission" date="2020-03" db="EMBL/GenBank/DDBJ databases">
        <title>Draft genome sequence of environmentally isolated cultures.</title>
        <authorList>
            <person name="Wilson H.S."/>
            <person name="De Leon M.E."/>
        </authorList>
    </citation>
    <scope>NUCLEOTIDE SEQUENCE [LARGE SCALE GENOMIC DNA]</scope>
    <source>
        <strain evidence="1 2">HSC-31F16</strain>
    </source>
</reference>
<evidence type="ECO:0000313" key="2">
    <source>
        <dbReference type="Proteomes" id="UP001515641"/>
    </source>
</evidence>
<comment type="caution">
    <text evidence="1">The sequence shown here is derived from an EMBL/GenBank/DDBJ whole genome shotgun (WGS) entry which is preliminary data.</text>
</comment>